<evidence type="ECO:0000313" key="2">
    <source>
        <dbReference type="Proteomes" id="UP000030680"/>
    </source>
</evidence>
<sequence length="106" mass="11829">MVFHAMEKEYAAIDFPSGGGTTFIQVPFCSNRIGGNHARSINPFIIDEKVGAVSSKKREVKFDPSANIILIKDCPFSVGKSMDVFVFDIHYAIIHFIIGTWTFKTL</sequence>
<dbReference type="Gramene" id="EME26089">
    <property type="protein sequence ID" value="EME26089"/>
    <property type="gene ID" value="Gasu_62630"/>
</dbReference>
<evidence type="ECO:0000313" key="1">
    <source>
        <dbReference type="EMBL" id="EME26089.1"/>
    </source>
</evidence>
<organism evidence="1 2">
    <name type="scientific">Galdieria sulphuraria</name>
    <name type="common">Red alga</name>
    <dbReference type="NCBI Taxonomy" id="130081"/>
    <lineage>
        <taxon>Eukaryota</taxon>
        <taxon>Rhodophyta</taxon>
        <taxon>Bangiophyceae</taxon>
        <taxon>Galdieriales</taxon>
        <taxon>Galdieriaceae</taxon>
        <taxon>Galdieria</taxon>
    </lineage>
</organism>
<gene>
    <name evidence="1" type="ORF">Gasu_62630</name>
</gene>
<keyword evidence="2" id="KW-1185">Reference proteome</keyword>
<dbReference type="Proteomes" id="UP000030680">
    <property type="component" value="Unassembled WGS sequence"/>
</dbReference>
<protein>
    <submittedName>
        <fullName evidence="1">Uncharacterized protein</fullName>
    </submittedName>
</protein>
<dbReference type="AlphaFoldDB" id="M2XRL8"/>
<proteinExistence type="predicted"/>
<name>M2XRL8_GALSU</name>
<reference evidence="2" key="1">
    <citation type="journal article" date="2013" name="Science">
        <title>Gene transfer from bacteria and archaea facilitated evolution of an extremophilic eukaryote.</title>
        <authorList>
            <person name="Schonknecht G."/>
            <person name="Chen W.H."/>
            <person name="Ternes C.M."/>
            <person name="Barbier G.G."/>
            <person name="Shrestha R.P."/>
            <person name="Stanke M."/>
            <person name="Brautigam A."/>
            <person name="Baker B.J."/>
            <person name="Banfield J.F."/>
            <person name="Garavito R.M."/>
            <person name="Carr K."/>
            <person name="Wilkerson C."/>
            <person name="Rensing S.A."/>
            <person name="Gagneul D."/>
            <person name="Dickenson N.E."/>
            <person name="Oesterhelt C."/>
            <person name="Lercher M.J."/>
            <person name="Weber A.P."/>
        </authorList>
    </citation>
    <scope>NUCLEOTIDE SEQUENCE [LARGE SCALE GENOMIC DNA]</scope>
    <source>
        <strain evidence="2">074W</strain>
    </source>
</reference>
<dbReference type="RefSeq" id="XP_005702609.1">
    <property type="nucleotide sequence ID" value="XM_005702552.1"/>
</dbReference>
<dbReference type="GeneID" id="17085076"/>
<dbReference type="KEGG" id="gsl:Gasu_62630"/>
<dbReference type="EMBL" id="KB454614">
    <property type="protein sequence ID" value="EME26089.1"/>
    <property type="molecule type" value="Genomic_DNA"/>
</dbReference>
<accession>M2XRL8</accession>